<dbReference type="Pfam" id="PF04326">
    <property type="entry name" value="SLFN_AlbA_2"/>
    <property type="match status" value="1"/>
</dbReference>
<evidence type="ECO:0000259" key="1">
    <source>
        <dbReference type="Pfam" id="PF04326"/>
    </source>
</evidence>
<comment type="caution">
    <text evidence="3">The sequence shown here is derived from an EMBL/GenBank/DDBJ whole genome shotgun (WGS) entry which is preliminary data.</text>
</comment>
<dbReference type="GO" id="GO:0005524">
    <property type="term" value="F:ATP binding"/>
    <property type="evidence" value="ECO:0007669"/>
    <property type="project" value="UniProtKB-KW"/>
</dbReference>
<organism evidence="3 4">
    <name type="scientific">Urechidicola vernalis</name>
    <dbReference type="NCBI Taxonomy" id="3075600"/>
    <lineage>
        <taxon>Bacteria</taxon>
        <taxon>Pseudomonadati</taxon>
        <taxon>Bacteroidota</taxon>
        <taxon>Flavobacteriia</taxon>
        <taxon>Flavobacteriales</taxon>
        <taxon>Flavobacteriaceae</taxon>
        <taxon>Urechidicola</taxon>
    </lineage>
</organism>
<dbReference type="Pfam" id="PF19351">
    <property type="entry name" value="DUF5929"/>
    <property type="match status" value="1"/>
</dbReference>
<dbReference type="Proteomes" id="UP001252186">
    <property type="component" value="Unassembled WGS sequence"/>
</dbReference>
<keyword evidence="4" id="KW-1185">Reference proteome</keyword>
<keyword evidence="3" id="KW-0547">Nucleotide-binding</keyword>
<sequence length="379" mass="44133">MINKRLLIKNLLNHSDENSFYDKKQRLNISNKIGKAKFIKHICALSNSNPENNSYIVIGVEDESNKILGVDFYDDSKIQNLVNAYLANPPKIQYENIGFPKLQKHKVIGLVTIHPTASISSFKRNAWKYPRGTSFYRRGSNSMPTTEQFELRNTNKPIVESIEKIASNNLELTLTGVFDFINSHNEEYNPQFKVFKEQFVICWAGKLNRINGQNYYSRVDIELVNEQVLLFYSVLDEVTIEHNNSSFIITEYVKLGIKEEYQHFPLEKVVIHFKDNGKHNMISELLFKPPAYDRTVLHHIYNSNNAILEKLKTGRSLTKIEQKDLEKFPTTYLICALNDFVDAKDNLEASKLFLRALEDKTAYILYKDSMRILRKVRYQ</sequence>
<proteinExistence type="predicted"/>
<evidence type="ECO:0000313" key="4">
    <source>
        <dbReference type="Proteomes" id="UP001252186"/>
    </source>
</evidence>
<feature type="domain" description="DUF5929" evidence="2">
    <location>
        <begin position="158"/>
        <end position="379"/>
    </location>
</feature>
<protein>
    <submittedName>
        <fullName evidence="3">ATP-binding protein</fullName>
    </submittedName>
</protein>
<dbReference type="EMBL" id="JAVRHV010000005">
    <property type="protein sequence ID" value="MDT0553653.1"/>
    <property type="molecule type" value="Genomic_DNA"/>
</dbReference>
<feature type="domain" description="Schlafen AlbA-2" evidence="1">
    <location>
        <begin position="17"/>
        <end position="144"/>
    </location>
</feature>
<dbReference type="InterPro" id="IPR045973">
    <property type="entry name" value="DUF5929"/>
</dbReference>
<dbReference type="Gene3D" id="3.30.950.30">
    <property type="entry name" value="Schlafen, AAA domain"/>
    <property type="match status" value="1"/>
</dbReference>
<dbReference type="RefSeq" id="WP_311593740.1">
    <property type="nucleotide sequence ID" value="NZ_JAVRHV010000005.1"/>
</dbReference>
<gene>
    <name evidence="3" type="ORF">RM519_10385</name>
</gene>
<reference evidence="3 4" key="1">
    <citation type="submission" date="2023-09" db="EMBL/GenBank/DDBJ databases">
        <authorList>
            <person name="Rey-Velasco X."/>
        </authorList>
    </citation>
    <scope>NUCLEOTIDE SEQUENCE [LARGE SCALE GENOMIC DNA]</scope>
    <source>
        <strain evidence="3 4">P050</strain>
    </source>
</reference>
<dbReference type="InterPro" id="IPR038461">
    <property type="entry name" value="Schlafen_AlbA_2_dom_sf"/>
</dbReference>
<dbReference type="InterPro" id="IPR007421">
    <property type="entry name" value="Schlafen_AlbA_2_dom"/>
</dbReference>
<name>A0ABU2Y622_9FLAO</name>
<keyword evidence="3" id="KW-0067">ATP-binding</keyword>
<accession>A0ABU2Y622</accession>
<evidence type="ECO:0000259" key="2">
    <source>
        <dbReference type="Pfam" id="PF19351"/>
    </source>
</evidence>
<evidence type="ECO:0000313" key="3">
    <source>
        <dbReference type="EMBL" id="MDT0553653.1"/>
    </source>
</evidence>